<proteinExistence type="predicted"/>
<feature type="transmembrane region" description="Helical" evidence="2">
    <location>
        <begin position="12"/>
        <end position="32"/>
    </location>
</feature>
<keyword evidence="2" id="KW-0472">Membrane</keyword>
<dbReference type="EMBL" id="KV750877">
    <property type="protein sequence ID" value="OCL02822.1"/>
    <property type="molecule type" value="Genomic_DNA"/>
</dbReference>
<dbReference type="Proteomes" id="UP000250140">
    <property type="component" value="Unassembled WGS sequence"/>
</dbReference>
<feature type="compositionally biased region" description="Low complexity" evidence="1">
    <location>
        <begin position="231"/>
        <end position="246"/>
    </location>
</feature>
<feature type="compositionally biased region" description="Polar residues" evidence="1">
    <location>
        <begin position="207"/>
        <end position="216"/>
    </location>
</feature>
<evidence type="ECO:0000256" key="1">
    <source>
        <dbReference type="SAM" id="MobiDB-lite"/>
    </source>
</evidence>
<evidence type="ECO:0000313" key="4">
    <source>
        <dbReference type="Proteomes" id="UP000250140"/>
    </source>
</evidence>
<organism evidence="3 4">
    <name type="scientific">Glonium stellatum</name>
    <dbReference type="NCBI Taxonomy" id="574774"/>
    <lineage>
        <taxon>Eukaryota</taxon>
        <taxon>Fungi</taxon>
        <taxon>Dikarya</taxon>
        <taxon>Ascomycota</taxon>
        <taxon>Pezizomycotina</taxon>
        <taxon>Dothideomycetes</taxon>
        <taxon>Pleosporomycetidae</taxon>
        <taxon>Gloniales</taxon>
        <taxon>Gloniaceae</taxon>
        <taxon>Glonium</taxon>
    </lineage>
</organism>
<name>A0A8E2JMS9_9PEZI</name>
<protein>
    <submittedName>
        <fullName evidence="3">Uncharacterized protein</fullName>
    </submittedName>
</protein>
<feature type="region of interest" description="Disordered" evidence="1">
    <location>
        <begin position="65"/>
        <end position="119"/>
    </location>
</feature>
<keyword evidence="2" id="KW-1133">Transmembrane helix</keyword>
<feature type="transmembrane region" description="Helical" evidence="2">
    <location>
        <begin position="39"/>
        <end position="57"/>
    </location>
</feature>
<evidence type="ECO:0000256" key="2">
    <source>
        <dbReference type="SAM" id="Phobius"/>
    </source>
</evidence>
<keyword evidence="2" id="KW-0812">Transmembrane</keyword>
<gene>
    <name evidence="3" type="ORF">AOQ84DRAFT_303930</name>
</gene>
<reference evidence="3 4" key="1">
    <citation type="journal article" date="2016" name="Nat. Commun.">
        <title>Ectomycorrhizal ecology is imprinted in the genome of the dominant symbiotic fungus Cenococcum geophilum.</title>
        <authorList>
            <consortium name="DOE Joint Genome Institute"/>
            <person name="Peter M."/>
            <person name="Kohler A."/>
            <person name="Ohm R.A."/>
            <person name="Kuo A."/>
            <person name="Krutzmann J."/>
            <person name="Morin E."/>
            <person name="Arend M."/>
            <person name="Barry K.W."/>
            <person name="Binder M."/>
            <person name="Choi C."/>
            <person name="Clum A."/>
            <person name="Copeland A."/>
            <person name="Grisel N."/>
            <person name="Haridas S."/>
            <person name="Kipfer T."/>
            <person name="LaButti K."/>
            <person name="Lindquist E."/>
            <person name="Lipzen A."/>
            <person name="Maire R."/>
            <person name="Meier B."/>
            <person name="Mihaltcheva S."/>
            <person name="Molinier V."/>
            <person name="Murat C."/>
            <person name="Poggeler S."/>
            <person name="Quandt C.A."/>
            <person name="Sperisen C."/>
            <person name="Tritt A."/>
            <person name="Tisserant E."/>
            <person name="Crous P.W."/>
            <person name="Henrissat B."/>
            <person name="Nehls U."/>
            <person name="Egli S."/>
            <person name="Spatafora J.W."/>
            <person name="Grigoriev I.V."/>
            <person name="Martin F.M."/>
        </authorList>
    </citation>
    <scope>NUCLEOTIDE SEQUENCE [LARGE SCALE GENOMIC DNA]</scope>
    <source>
        <strain evidence="3 4">CBS 207.34</strain>
    </source>
</reference>
<evidence type="ECO:0000313" key="3">
    <source>
        <dbReference type="EMBL" id="OCL02822.1"/>
    </source>
</evidence>
<keyword evidence="4" id="KW-1185">Reference proteome</keyword>
<accession>A0A8E2JMS9</accession>
<feature type="compositionally biased region" description="Polar residues" evidence="1">
    <location>
        <begin position="164"/>
        <end position="173"/>
    </location>
</feature>
<feature type="compositionally biased region" description="Polar residues" evidence="1">
    <location>
        <begin position="86"/>
        <end position="97"/>
    </location>
</feature>
<dbReference type="OrthoDB" id="4492972at2759"/>
<feature type="region of interest" description="Disordered" evidence="1">
    <location>
        <begin position="158"/>
        <end position="255"/>
    </location>
</feature>
<dbReference type="AlphaFoldDB" id="A0A8E2JMS9"/>
<sequence length="255" mass="27999">MFNPLYLLGPPVLIIVSTPLAILAVFTTSIALSTLLIRVSFVYVELGIALMHSWLFVPASKSYNKPTASSTPPSPTSLQRQRNRRSSGISIGFSQEPPTIRKAPKKSDSFASLIGSGEPNRDFEGVGGWRLSGEEEEEEMWIRMNSRLELPAVIPTHQRKHQRSLTGGSQRWSWSPEAIRMSPMQSRARTPMTGAESSSPEGYFNLQPHNRFSTASDPIGKSTQDGRRKSLSGSSTSSTGSRRASTITFTKQAAE</sequence>